<name>A0A8S2FYZ8_9BILA</name>
<sequence>NGAKWRTRRRILTPSFHDTNLLNSFLPIFNEQSKICISRFEKVVNKPTNLYPYITACTLDIICEAAMGTSSMAQIENSTYVDAVAKISDIIIRRWTTPWIWPDFLFKMSSLGRDHDNTLKILHDYTRKFINIRTAEFEKNQLNTKRMAFLDTLLTKMHEERLTMDDIQE</sequence>
<comment type="subcellular location">
    <subcellularLocation>
        <location evidence="1">Endoplasmic reticulum membrane</location>
    </subcellularLocation>
</comment>
<dbReference type="SUPFAM" id="SSF48264">
    <property type="entry name" value="Cytochrome P450"/>
    <property type="match status" value="1"/>
</dbReference>
<dbReference type="Proteomes" id="UP000677228">
    <property type="component" value="Unassembled WGS sequence"/>
</dbReference>
<keyword evidence="3" id="KW-0256">Endoplasmic reticulum</keyword>
<dbReference type="GO" id="GO:0020037">
    <property type="term" value="F:heme binding"/>
    <property type="evidence" value="ECO:0007669"/>
    <property type="project" value="InterPro"/>
</dbReference>
<dbReference type="Proteomes" id="UP000682733">
    <property type="component" value="Unassembled WGS sequence"/>
</dbReference>
<evidence type="ECO:0000313" key="5">
    <source>
        <dbReference type="EMBL" id="CAF1594863.1"/>
    </source>
</evidence>
<evidence type="ECO:0000256" key="2">
    <source>
        <dbReference type="ARBA" id="ARBA00010617"/>
    </source>
</evidence>
<dbReference type="Gene3D" id="1.10.630.10">
    <property type="entry name" value="Cytochrome P450"/>
    <property type="match status" value="1"/>
</dbReference>
<dbReference type="Pfam" id="PF00067">
    <property type="entry name" value="p450"/>
    <property type="match status" value="1"/>
</dbReference>
<feature type="non-terminal residue" evidence="5">
    <location>
        <position position="1"/>
    </location>
</feature>
<dbReference type="EMBL" id="CAJOBA010072703">
    <property type="protein sequence ID" value="CAF4400418.1"/>
    <property type="molecule type" value="Genomic_DNA"/>
</dbReference>
<dbReference type="InterPro" id="IPR001128">
    <property type="entry name" value="Cyt_P450"/>
</dbReference>
<dbReference type="PANTHER" id="PTHR24291">
    <property type="entry name" value="CYTOCHROME P450 FAMILY 4"/>
    <property type="match status" value="1"/>
</dbReference>
<organism evidence="5 7">
    <name type="scientific">Didymodactylos carnosus</name>
    <dbReference type="NCBI Taxonomy" id="1234261"/>
    <lineage>
        <taxon>Eukaryota</taxon>
        <taxon>Metazoa</taxon>
        <taxon>Spiralia</taxon>
        <taxon>Gnathifera</taxon>
        <taxon>Rotifera</taxon>
        <taxon>Eurotatoria</taxon>
        <taxon>Bdelloidea</taxon>
        <taxon>Philodinida</taxon>
        <taxon>Philodinidae</taxon>
        <taxon>Didymodactylos</taxon>
    </lineage>
</organism>
<evidence type="ECO:0000256" key="3">
    <source>
        <dbReference type="ARBA" id="ARBA00022824"/>
    </source>
</evidence>
<comment type="caution">
    <text evidence="5">The sequence shown here is derived from an EMBL/GenBank/DDBJ whole genome shotgun (WGS) entry which is preliminary data.</text>
</comment>
<dbReference type="GO" id="GO:0005506">
    <property type="term" value="F:iron ion binding"/>
    <property type="evidence" value="ECO:0007669"/>
    <property type="project" value="InterPro"/>
</dbReference>
<dbReference type="GO" id="GO:0004497">
    <property type="term" value="F:monooxygenase activity"/>
    <property type="evidence" value="ECO:0007669"/>
    <property type="project" value="InterPro"/>
</dbReference>
<dbReference type="PANTHER" id="PTHR24291:SF189">
    <property type="entry name" value="CYTOCHROME P450 4C3-RELATED"/>
    <property type="match status" value="1"/>
</dbReference>
<dbReference type="EMBL" id="CAJNOK010049153">
    <property type="protein sequence ID" value="CAF1594863.1"/>
    <property type="molecule type" value="Genomic_DNA"/>
</dbReference>
<dbReference type="GO" id="GO:0016705">
    <property type="term" value="F:oxidoreductase activity, acting on paired donors, with incorporation or reduction of molecular oxygen"/>
    <property type="evidence" value="ECO:0007669"/>
    <property type="project" value="InterPro"/>
</dbReference>
<protein>
    <recommendedName>
        <fullName evidence="8">Cytochrome P450</fullName>
    </recommendedName>
</protein>
<comment type="similarity">
    <text evidence="2">Belongs to the cytochrome P450 family.</text>
</comment>
<feature type="non-terminal residue" evidence="5">
    <location>
        <position position="169"/>
    </location>
</feature>
<evidence type="ECO:0000256" key="1">
    <source>
        <dbReference type="ARBA" id="ARBA00004586"/>
    </source>
</evidence>
<proteinExistence type="inferred from homology"/>
<evidence type="ECO:0008006" key="8">
    <source>
        <dbReference type="Google" id="ProtNLM"/>
    </source>
</evidence>
<dbReference type="GO" id="GO:0005789">
    <property type="term" value="C:endoplasmic reticulum membrane"/>
    <property type="evidence" value="ECO:0007669"/>
    <property type="project" value="UniProtKB-SubCell"/>
</dbReference>
<keyword evidence="4" id="KW-0472">Membrane</keyword>
<evidence type="ECO:0000313" key="6">
    <source>
        <dbReference type="EMBL" id="CAF4400418.1"/>
    </source>
</evidence>
<dbReference type="InterPro" id="IPR036396">
    <property type="entry name" value="Cyt_P450_sf"/>
</dbReference>
<evidence type="ECO:0000256" key="4">
    <source>
        <dbReference type="ARBA" id="ARBA00023136"/>
    </source>
</evidence>
<dbReference type="InterPro" id="IPR050196">
    <property type="entry name" value="Cytochrome_P450_Monoox"/>
</dbReference>
<reference evidence="5" key="1">
    <citation type="submission" date="2021-02" db="EMBL/GenBank/DDBJ databases">
        <authorList>
            <person name="Nowell W R."/>
        </authorList>
    </citation>
    <scope>NUCLEOTIDE SEQUENCE</scope>
</reference>
<gene>
    <name evidence="5" type="ORF">OVA965_LOCUS41751</name>
    <name evidence="6" type="ORF">TMI583_LOCUS43475</name>
</gene>
<evidence type="ECO:0000313" key="7">
    <source>
        <dbReference type="Proteomes" id="UP000677228"/>
    </source>
</evidence>
<accession>A0A8S2FYZ8</accession>
<dbReference type="AlphaFoldDB" id="A0A8S2FYZ8"/>